<protein>
    <recommendedName>
        <fullName evidence="5">Cobalamin biosynthesis protein CbiX</fullName>
    </recommendedName>
</protein>
<dbReference type="PANTHER" id="PTHR33542">
    <property type="entry name" value="SIROHYDROCHLORIN FERROCHELATASE, CHLOROPLASTIC"/>
    <property type="match status" value="1"/>
</dbReference>
<dbReference type="GO" id="GO:0016829">
    <property type="term" value="F:lyase activity"/>
    <property type="evidence" value="ECO:0007669"/>
    <property type="project" value="UniProtKB-KW"/>
</dbReference>
<comment type="caution">
    <text evidence="3">The sequence shown here is derived from an EMBL/GenBank/DDBJ whole genome shotgun (WGS) entry which is preliminary data.</text>
</comment>
<dbReference type="InterPro" id="IPR002762">
    <property type="entry name" value="CbiX-like"/>
</dbReference>
<gene>
    <name evidence="3" type="ORF">NDN08_008265</name>
</gene>
<proteinExistence type="predicted"/>
<dbReference type="Gene3D" id="3.40.50.1400">
    <property type="match status" value="1"/>
</dbReference>
<dbReference type="CDD" id="cd03416">
    <property type="entry name" value="CbiX_SirB_N"/>
    <property type="match status" value="1"/>
</dbReference>
<dbReference type="PANTHER" id="PTHR33542:SF3">
    <property type="entry name" value="SIROHYDROCHLORIN FERROCHELATASE, CHLOROPLASTIC"/>
    <property type="match status" value="1"/>
</dbReference>
<dbReference type="EMBL" id="JAMWBK010000002">
    <property type="protein sequence ID" value="KAJ8908171.1"/>
    <property type="molecule type" value="Genomic_DNA"/>
</dbReference>
<keyword evidence="2" id="KW-0456">Lyase</keyword>
<name>A0AAV8V4L2_9RHOD</name>
<evidence type="ECO:0000256" key="1">
    <source>
        <dbReference type="ARBA" id="ARBA00022723"/>
    </source>
</evidence>
<accession>A0AAV8V4L2</accession>
<dbReference type="SUPFAM" id="SSF53800">
    <property type="entry name" value="Chelatase"/>
    <property type="match status" value="1"/>
</dbReference>
<sequence length="147" mass="15595">MEGFIGVVGGSRGPSLGRTRVSCNALEVKKALLLVDHGSRRAAANDMLNDVKEMIVGMNPEVDIVEAAHMELADPNISMGIETCVEKGAEEIIVVPYFLSPGRHSAKDIPEMVDEASSGHPNVKISVAEPLGVHSKIGEVILERAGL</sequence>
<keyword evidence="1" id="KW-0479">Metal-binding</keyword>
<organism evidence="3 4">
    <name type="scientific">Rhodosorus marinus</name>
    <dbReference type="NCBI Taxonomy" id="101924"/>
    <lineage>
        <taxon>Eukaryota</taxon>
        <taxon>Rhodophyta</taxon>
        <taxon>Stylonematophyceae</taxon>
        <taxon>Stylonematales</taxon>
        <taxon>Stylonemataceae</taxon>
        <taxon>Rhodosorus</taxon>
    </lineage>
</organism>
<evidence type="ECO:0000256" key="2">
    <source>
        <dbReference type="ARBA" id="ARBA00023239"/>
    </source>
</evidence>
<evidence type="ECO:0000313" key="3">
    <source>
        <dbReference type="EMBL" id="KAJ8908171.1"/>
    </source>
</evidence>
<keyword evidence="4" id="KW-1185">Reference proteome</keyword>
<dbReference type="Proteomes" id="UP001157974">
    <property type="component" value="Unassembled WGS sequence"/>
</dbReference>
<evidence type="ECO:0000313" key="4">
    <source>
        <dbReference type="Proteomes" id="UP001157974"/>
    </source>
</evidence>
<dbReference type="AlphaFoldDB" id="A0AAV8V4L2"/>
<dbReference type="GO" id="GO:0046872">
    <property type="term" value="F:metal ion binding"/>
    <property type="evidence" value="ECO:0007669"/>
    <property type="project" value="UniProtKB-KW"/>
</dbReference>
<reference evidence="3 4" key="1">
    <citation type="journal article" date="2023" name="Nat. Commun.">
        <title>Origin of minicircular mitochondrial genomes in red algae.</title>
        <authorList>
            <person name="Lee Y."/>
            <person name="Cho C.H."/>
            <person name="Lee Y.M."/>
            <person name="Park S.I."/>
            <person name="Yang J.H."/>
            <person name="West J.A."/>
            <person name="Bhattacharya D."/>
            <person name="Yoon H.S."/>
        </authorList>
    </citation>
    <scope>NUCLEOTIDE SEQUENCE [LARGE SCALE GENOMIC DNA]</scope>
    <source>
        <strain evidence="3 4">CCMP1338</strain>
        <tissue evidence="3">Whole cell</tissue>
    </source>
</reference>
<dbReference type="InterPro" id="IPR050963">
    <property type="entry name" value="Sirohydro_Cobaltochel/CbiX"/>
</dbReference>
<dbReference type="Pfam" id="PF01903">
    <property type="entry name" value="CbiX"/>
    <property type="match status" value="1"/>
</dbReference>
<evidence type="ECO:0008006" key="5">
    <source>
        <dbReference type="Google" id="ProtNLM"/>
    </source>
</evidence>